<organism evidence="2">
    <name type="scientific">Tanacetum cinerariifolium</name>
    <name type="common">Dalmatian daisy</name>
    <name type="synonym">Chrysanthemum cinerariifolium</name>
    <dbReference type="NCBI Taxonomy" id="118510"/>
    <lineage>
        <taxon>Eukaryota</taxon>
        <taxon>Viridiplantae</taxon>
        <taxon>Streptophyta</taxon>
        <taxon>Embryophyta</taxon>
        <taxon>Tracheophyta</taxon>
        <taxon>Spermatophyta</taxon>
        <taxon>Magnoliopsida</taxon>
        <taxon>eudicotyledons</taxon>
        <taxon>Gunneridae</taxon>
        <taxon>Pentapetalae</taxon>
        <taxon>asterids</taxon>
        <taxon>campanulids</taxon>
        <taxon>Asterales</taxon>
        <taxon>Asteraceae</taxon>
        <taxon>Asteroideae</taxon>
        <taxon>Anthemideae</taxon>
        <taxon>Anthemidinae</taxon>
        <taxon>Tanacetum</taxon>
    </lineage>
</organism>
<protein>
    <recommendedName>
        <fullName evidence="3">CCHC-type domain-containing protein</fullName>
    </recommendedName>
</protein>
<feature type="compositionally biased region" description="Polar residues" evidence="1">
    <location>
        <begin position="115"/>
        <end position="128"/>
    </location>
</feature>
<evidence type="ECO:0000313" key="2">
    <source>
        <dbReference type="EMBL" id="GEY25845.1"/>
    </source>
</evidence>
<proteinExistence type="predicted"/>
<evidence type="ECO:0008006" key="3">
    <source>
        <dbReference type="Google" id="ProtNLM"/>
    </source>
</evidence>
<feature type="compositionally biased region" description="Low complexity" evidence="1">
    <location>
        <begin position="129"/>
        <end position="148"/>
    </location>
</feature>
<accession>A0A699HIZ9</accession>
<dbReference type="EMBL" id="BKCJ010163948">
    <property type="protein sequence ID" value="GEY25845.1"/>
    <property type="molecule type" value="Genomic_DNA"/>
</dbReference>
<comment type="caution">
    <text evidence="2">The sequence shown here is derived from an EMBL/GenBank/DDBJ whole genome shotgun (WGS) entry which is preliminary data.</text>
</comment>
<feature type="region of interest" description="Disordered" evidence="1">
    <location>
        <begin position="49"/>
        <end position="83"/>
    </location>
</feature>
<evidence type="ECO:0000256" key="1">
    <source>
        <dbReference type="SAM" id="MobiDB-lite"/>
    </source>
</evidence>
<name>A0A699HIZ9_TANCI</name>
<sequence length="266" mass="29422">MYGKSVEDPKTRTDGKVQYATNDLTSKFASMSTILEEILFAIVDDGNRLNREGDKHGKVNLGQSLDEERDGEHGNFDGGPRGVNYETRVVRRNDNHHGYERTVFKSKIGDRCSTDENSSTLASQGGRPSSSRLTHPSSSTTTSTSKSSGSGGERLKESLPYPYAKPRCLKCFTCGEPGDKSNVCPKRATYYVGQEDKQCMFIYEALQEDGLEYTEPVEGEAEQVTYVIQRTLCSPKVSDSFQGLAFMINSPMVVEGSVVPRRIINI</sequence>
<feature type="region of interest" description="Disordered" evidence="1">
    <location>
        <begin position="110"/>
        <end position="158"/>
    </location>
</feature>
<dbReference type="AlphaFoldDB" id="A0A699HIZ9"/>
<feature type="non-terminal residue" evidence="2">
    <location>
        <position position="266"/>
    </location>
</feature>
<gene>
    <name evidence="2" type="ORF">Tci_397819</name>
</gene>
<reference evidence="2" key="1">
    <citation type="journal article" date="2019" name="Sci. Rep.">
        <title>Draft genome of Tanacetum cinerariifolium, the natural source of mosquito coil.</title>
        <authorList>
            <person name="Yamashiro T."/>
            <person name="Shiraishi A."/>
            <person name="Satake H."/>
            <person name="Nakayama K."/>
        </authorList>
    </citation>
    <scope>NUCLEOTIDE SEQUENCE</scope>
</reference>